<dbReference type="OrthoDB" id="10250488at2759"/>
<dbReference type="Gene3D" id="2.60.120.260">
    <property type="entry name" value="Galactose-binding domain-like"/>
    <property type="match status" value="1"/>
</dbReference>
<dbReference type="AlphaFoldDB" id="A0A2L2Y0T6"/>
<dbReference type="InterPro" id="IPR000421">
    <property type="entry name" value="FA58C"/>
</dbReference>
<sequence>MSQSLIDICSIRVSSVLNKSKEYGKQNMINNCDDTSWNSDQGSPQWLQLDFKTPVSIEELHIQFQGGFCGKDCLVEIRRSEMMEKHKYICILKIAIHYRYLL</sequence>
<protein>
    <recommendedName>
        <fullName evidence="1">F5/8 type C domain-containing protein</fullName>
    </recommendedName>
</protein>
<dbReference type="EMBL" id="IAAA01009118">
    <property type="protein sequence ID" value="LAA01748.1"/>
    <property type="molecule type" value="mRNA"/>
</dbReference>
<dbReference type="Pfam" id="PF00754">
    <property type="entry name" value="F5_F8_type_C"/>
    <property type="match status" value="1"/>
</dbReference>
<evidence type="ECO:0000313" key="2">
    <source>
        <dbReference type="EMBL" id="LAA01748.1"/>
    </source>
</evidence>
<accession>A0A2L2Y0T6</accession>
<evidence type="ECO:0000259" key="1">
    <source>
        <dbReference type="PROSITE" id="PS50022"/>
    </source>
</evidence>
<name>A0A2L2Y0T6_PARTP</name>
<organism evidence="2">
    <name type="scientific">Parasteatoda tepidariorum</name>
    <name type="common">Common house spider</name>
    <name type="synonym">Achaearanea tepidariorum</name>
    <dbReference type="NCBI Taxonomy" id="114398"/>
    <lineage>
        <taxon>Eukaryota</taxon>
        <taxon>Metazoa</taxon>
        <taxon>Ecdysozoa</taxon>
        <taxon>Arthropoda</taxon>
        <taxon>Chelicerata</taxon>
        <taxon>Arachnida</taxon>
        <taxon>Araneae</taxon>
        <taxon>Araneomorphae</taxon>
        <taxon>Entelegynae</taxon>
        <taxon>Araneoidea</taxon>
        <taxon>Theridiidae</taxon>
        <taxon>Parasteatoda</taxon>
    </lineage>
</organism>
<reference evidence="2" key="1">
    <citation type="journal article" date="2016" name="Mol. Ecol. Resour.">
        <title>Evaluation of the impact of RNA preservation methods of spiders for de novo transcriptome assembly.</title>
        <authorList>
            <person name="Kono N."/>
            <person name="Nakamura H."/>
            <person name="Ito Y."/>
            <person name="Tomita M."/>
            <person name="Arakawa K."/>
        </authorList>
    </citation>
    <scope>NUCLEOTIDE SEQUENCE</scope>
    <source>
        <tissue evidence="2">Whole body</tissue>
    </source>
</reference>
<feature type="domain" description="F5/8 type C" evidence="1">
    <location>
        <begin position="1"/>
        <end position="63"/>
    </location>
</feature>
<dbReference type="PROSITE" id="PS50022">
    <property type="entry name" value="FA58C_3"/>
    <property type="match status" value="1"/>
</dbReference>
<dbReference type="InterPro" id="IPR008979">
    <property type="entry name" value="Galactose-bd-like_sf"/>
</dbReference>
<dbReference type="SUPFAM" id="SSF49785">
    <property type="entry name" value="Galactose-binding domain-like"/>
    <property type="match status" value="1"/>
</dbReference>
<proteinExistence type="evidence at transcript level"/>